<gene>
    <name evidence="3" type="ORF">CXU22_06450</name>
</gene>
<dbReference type="GO" id="GO:0006221">
    <property type="term" value="P:pyrimidine nucleotide biosynthetic process"/>
    <property type="evidence" value="ECO:0007669"/>
    <property type="project" value="UniProtKB-KW"/>
</dbReference>
<dbReference type="Gene3D" id="2.30.40.10">
    <property type="entry name" value="Urease, subunit C, domain 1"/>
    <property type="match status" value="1"/>
</dbReference>
<dbReference type="PANTHER" id="PTHR43668:SF2">
    <property type="entry name" value="ALLANTOINASE"/>
    <property type="match status" value="1"/>
</dbReference>
<dbReference type="InterPro" id="IPR011059">
    <property type="entry name" value="Metal-dep_hydrolase_composite"/>
</dbReference>
<dbReference type="GO" id="GO:0006145">
    <property type="term" value="P:purine nucleobase catabolic process"/>
    <property type="evidence" value="ECO:0007669"/>
    <property type="project" value="TreeGrafter"/>
</dbReference>
<dbReference type="SUPFAM" id="SSF51338">
    <property type="entry name" value="Composite domain of metallo-dependent hydrolases"/>
    <property type="match status" value="1"/>
</dbReference>
<reference evidence="3 4" key="1">
    <citation type="journal article" date="2017" name="BMC Genomics">
        <title>Genome sequencing of 39 Akkermansia muciniphila isolates reveals its population structure, genomic and functional diverisity, and global distribution in mammalian gut microbiotas.</title>
        <authorList>
            <person name="Guo X."/>
            <person name="Li S."/>
            <person name="Zhang J."/>
            <person name="Wu F."/>
            <person name="Li X."/>
            <person name="Wu D."/>
            <person name="Zhang M."/>
            <person name="Ou Z."/>
            <person name="Jie Z."/>
            <person name="Yan Q."/>
            <person name="Li P."/>
            <person name="Yi J."/>
            <person name="Peng Y."/>
        </authorList>
    </citation>
    <scope>NUCLEOTIDE SEQUENCE [LARGE SCALE GENOMIC DNA]</scope>
    <source>
        <strain evidence="3 4">GP24</strain>
    </source>
</reference>
<dbReference type="SUPFAM" id="SSF51556">
    <property type="entry name" value="Metallo-dependent hydrolases"/>
    <property type="match status" value="1"/>
</dbReference>
<evidence type="ECO:0000313" key="4">
    <source>
        <dbReference type="Proteomes" id="UP000236000"/>
    </source>
</evidence>
<dbReference type="Gene3D" id="3.20.20.140">
    <property type="entry name" value="Metal-dependent hydrolases"/>
    <property type="match status" value="1"/>
</dbReference>
<comment type="caution">
    <text evidence="3">The sequence shown here is derived from an EMBL/GenBank/DDBJ whole genome shotgun (WGS) entry which is preliminary data.</text>
</comment>
<dbReference type="NCBIfam" id="TIGR00857">
    <property type="entry name" value="pyrC_multi"/>
    <property type="match status" value="1"/>
</dbReference>
<dbReference type="GO" id="GO:0004151">
    <property type="term" value="F:dihydroorotase activity"/>
    <property type="evidence" value="ECO:0007669"/>
    <property type="project" value="InterPro"/>
</dbReference>
<dbReference type="InterPro" id="IPR024403">
    <property type="entry name" value="DHOase_cat"/>
</dbReference>
<dbReference type="InterPro" id="IPR004722">
    <property type="entry name" value="DHOase"/>
</dbReference>
<sequence>MFMKTSVLIRNARLADGSAPVDILVSGGVIAAKAPAGTLSADSAEKVLDASGKLVLPGLFDIHAHLCQPGREDKERVATATAAALHGGVTGLMAMPDTDPVMDNAAQITTFMEICRTDALVEVIPSGCLTKGDGGEEQASYDSLRAKGVRFITDGDRAPDNMLLLYRAMQYASNLNLTFALRGDVPSLTAKATMHPGTTSYRLGLTGSPSCAEEIGMETIIRLSVETGNSLHVQTVSTAGSVDILRRCKPETAGLSAEAALHHLLFTHEDVGRYDTSYKTLPPLRDQSDVDALIAAVNDGAIDCIVSDHTPCTPFSKLQDFVVAPQGMIALDTFLPAIYQYLVEPGKMSWQTVARACSDAPRRLMGLPPVSLEEGAPANLVLFDPEGETPVTDETLRSRARNTPFLGKTLKGKVEAVVLGEQLHCF</sequence>
<protein>
    <submittedName>
        <fullName evidence="3">Dihydroorotase</fullName>
    </submittedName>
</protein>
<evidence type="ECO:0000259" key="2">
    <source>
        <dbReference type="Pfam" id="PF12890"/>
    </source>
</evidence>
<keyword evidence="1" id="KW-0665">Pyrimidine biosynthesis</keyword>
<dbReference type="CDD" id="cd01317">
    <property type="entry name" value="DHOase_IIa"/>
    <property type="match status" value="1"/>
</dbReference>
<dbReference type="InterPro" id="IPR032466">
    <property type="entry name" value="Metal_Hydrolase"/>
</dbReference>
<dbReference type="Proteomes" id="UP000236000">
    <property type="component" value="Unassembled WGS sequence"/>
</dbReference>
<proteinExistence type="predicted"/>
<dbReference type="InterPro" id="IPR050138">
    <property type="entry name" value="DHOase/Allantoinase_Hydrolase"/>
</dbReference>
<dbReference type="GO" id="GO:0004038">
    <property type="term" value="F:allantoinase activity"/>
    <property type="evidence" value="ECO:0007669"/>
    <property type="project" value="TreeGrafter"/>
</dbReference>
<dbReference type="Pfam" id="PF12890">
    <property type="entry name" value="DHOase"/>
    <property type="match status" value="1"/>
</dbReference>
<dbReference type="GO" id="GO:0046872">
    <property type="term" value="F:metal ion binding"/>
    <property type="evidence" value="ECO:0007669"/>
    <property type="project" value="InterPro"/>
</dbReference>
<feature type="domain" description="Dihydroorotase catalytic" evidence="2">
    <location>
        <begin position="52"/>
        <end position="238"/>
    </location>
</feature>
<accession>A0A2N8HE73</accession>
<dbReference type="GO" id="GO:0005737">
    <property type="term" value="C:cytoplasm"/>
    <property type="evidence" value="ECO:0007669"/>
    <property type="project" value="TreeGrafter"/>
</dbReference>
<dbReference type="EMBL" id="PJKA01000010">
    <property type="protein sequence ID" value="PNC18264.1"/>
    <property type="molecule type" value="Genomic_DNA"/>
</dbReference>
<dbReference type="PANTHER" id="PTHR43668">
    <property type="entry name" value="ALLANTOINASE"/>
    <property type="match status" value="1"/>
</dbReference>
<organism evidence="3 4">
    <name type="scientific">Akkermansia muciniphila</name>
    <dbReference type="NCBI Taxonomy" id="239935"/>
    <lineage>
        <taxon>Bacteria</taxon>
        <taxon>Pseudomonadati</taxon>
        <taxon>Verrucomicrobiota</taxon>
        <taxon>Verrucomicrobiia</taxon>
        <taxon>Verrucomicrobiales</taxon>
        <taxon>Akkermansiaceae</taxon>
        <taxon>Akkermansia</taxon>
    </lineage>
</organism>
<dbReference type="AlphaFoldDB" id="A0A2N8HE73"/>
<evidence type="ECO:0000256" key="1">
    <source>
        <dbReference type="ARBA" id="ARBA00022975"/>
    </source>
</evidence>
<name>A0A2N8HE73_9BACT</name>
<evidence type="ECO:0000313" key="3">
    <source>
        <dbReference type="EMBL" id="PNC18264.1"/>
    </source>
</evidence>